<name>A0ABN7XPC9_GIGMA</name>
<evidence type="ECO:0000313" key="1">
    <source>
        <dbReference type="EMBL" id="CAG8857198.1"/>
    </source>
</evidence>
<comment type="caution">
    <text evidence="1">The sequence shown here is derived from an EMBL/GenBank/DDBJ whole genome shotgun (WGS) entry which is preliminary data.</text>
</comment>
<organism evidence="1 2">
    <name type="scientific">Gigaspora margarita</name>
    <dbReference type="NCBI Taxonomy" id="4874"/>
    <lineage>
        <taxon>Eukaryota</taxon>
        <taxon>Fungi</taxon>
        <taxon>Fungi incertae sedis</taxon>
        <taxon>Mucoromycota</taxon>
        <taxon>Glomeromycotina</taxon>
        <taxon>Glomeromycetes</taxon>
        <taxon>Diversisporales</taxon>
        <taxon>Gigasporaceae</taxon>
        <taxon>Gigaspora</taxon>
    </lineage>
</organism>
<sequence length="49" mass="5813">VIFFVKEIINTSHYSNDKRLYNELNGLFFIITDPSVQELIDNDYEFLLA</sequence>
<keyword evidence="2" id="KW-1185">Reference proteome</keyword>
<gene>
    <name evidence="1" type="ORF">GMARGA_LOCUS46019</name>
</gene>
<feature type="non-terminal residue" evidence="1">
    <location>
        <position position="1"/>
    </location>
</feature>
<evidence type="ECO:0000313" key="2">
    <source>
        <dbReference type="Proteomes" id="UP000789901"/>
    </source>
</evidence>
<feature type="non-terminal residue" evidence="1">
    <location>
        <position position="49"/>
    </location>
</feature>
<proteinExistence type="predicted"/>
<dbReference type="Proteomes" id="UP000789901">
    <property type="component" value="Unassembled WGS sequence"/>
</dbReference>
<reference evidence="1 2" key="1">
    <citation type="submission" date="2021-06" db="EMBL/GenBank/DDBJ databases">
        <authorList>
            <person name="Kallberg Y."/>
            <person name="Tangrot J."/>
            <person name="Rosling A."/>
        </authorList>
    </citation>
    <scope>NUCLEOTIDE SEQUENCE [LARGE SCALE GENOMIC DNA]</scope>
    <source>
        <strain evidence="1 2">120-4 pot B 10/14</strain>
    </source>
</reference>
<accession>A0ABN7XPC9</accession>
<dbReference type="EMBL" id="CAJVQB010168190">
    <property type="protein sequence ID" value="CAG8857198.1"/>
    <property type="molecule type" value="Genomic_DNA"/>
</dbReference>
<protein>
    <submittedName>
        <fullName evidence="1">37985_t:CDS:1</fullName>
    </submittedName>
</protein>